<dbReference type="EMBL" id="DVLP01000052">
    <property type="protein sequence ID" value="HIT74311.1"/>
    <property type="molecule type" value="Genomic_DNA"/>
</dbReference>
<accession>A0A9D1KLE0</accession>
<comment type="caution">
    <text evidence="2">The sequence shown here is derived from an EMBL/GenBank/DDBJ whole genome shotgun (WGS) entry which is preliminary data.</text>
</comment>
<dbReference type="InterPro" id="IPR025159">
    <property type="entry name" value="AbiEi_N"/>
</dbReference>
<name>A0A9D1KLE0_9ACTN</name>
<dbReference type="Proteomes" id="UP000886842">
    <property type="component" value="Unassembled WGS sequence"/>
</dbReference>
<proteinExistence type="predicted"/>
<dbReference type="AlphaFoldDB" id="A0A9D1KLE0"/>
<protein>
    <submittedName>
        <fullName evidence="2">Type IV toxin-antitoxin system AbiEi family antitoxin domain-containing protein</fullName>
    </submittedName>
</protein>
<organism evidence="2 3">
    <name type="scientific">Candidatus Avipropionibacterium avicola</name>
    <dbReference type="NCBI Taxonomy" id="2840701"/>
    <lineage>
        <taxon>Bacteria</taxon>
        <taxon>Bacillati</taxon>
        <taxon>Actinomycetota</taxon>
        <taxon>Actinomycetes</taxon>
        <taxon>Propionibacteriales</taxon>
        <taxon>Propionibacteriaceae</taxon>
        <taxon>Propionibacteriaceae incertae sedis</taxon>
        <taxon>Candidatus Avipropionibacterium</taxon>
    </lineage>
</organism>
<evidence type="ECO:0000259" key="1">
    <source>
        <dbReference type="Pfam" id="PF13338"/>
    </source>
</evidence>
<evidence type="ECO:0000313" key="2">
    <source>
        <dbReference type="EMBL" id="HIT74311.1"/>
    </source>
</evidence>
<reference evidence="2" key="2">
    <citation type="journal article" date="2021" name="PeerJ">
        <title>Extensive microbial diversity within the chicken gut microbiome revealed by metagenomics and culture.</title>
        <authorList>
            <person name="Gilroy R."/>
            <person name="Ravi A."/>
            <person name="Getino M."/>
            <person name="Pursley I."/>
            <person name="Horton D.L."/>
            <person name="Alikhan N.F."/>
            <person name="Baker D."/>
            <person name="Gharbi K."/>
            <person name="Hall N."/>
            <person name="Watson M."/>
            <person name="Adriaenssens E.M."/>
            <person name="Foster-Nyarko E."/>
            <person name="Jarju S."/>
            <person name="Secka A."/>
            <person name="Antonio M."/>
            <person name="Oren A."/>
            <person name="Chaudhuri R.R."/>
            <person name="La Ragione R."/>
            <person name="Hildebrand F."/>
            <person name="Pallen M.J."/>
        </authorList>
    </citation>
    <scope>NUCLEOTIDE SEQUENCE</scope>
    <source>
        <strain evidence="2">ChiGjej1B1-24693</strain>
    </source>
</reference>
<gene>
    <name evidence="2" type="ORF">IAA98_01835</name>
</gene>
<dbReference type="Pfam" id="PF13338">
    <property type="entry name" value="AbiEi_4"/>
    <property type="match status" value="1"/>
</dbReference>
<sequence>MLLTSELLQVGYTPHTIATAVRRGLLIKVRRGAYRYPGELTPERLHEVLIRATLAQASNPHVVSHTSAAVLHGLPVDRRRLDQVHLVQEGERSRSASGGPVVRHQAKWVEATTVEGIDVTTIESTVVDLARRLPFGDGVALADAALAQGISRTALADVVRSQPGCHGNAAALSVIAFADPRSESAGESHTRAAIRLAGQEVPDLQAVFHDDEGEMRTDFWWRERNLVGEFDGKVKYGRDHRHGHSLDEVMHRERRREIRLRRLGQETIRFCWADVLSIDAVARIVSQGFALTQRRS</sequence>
<evidence type="ECO:0000313" key="3">
    <source>
        <dbReference type="Proteomes" id="UP000886842"/>
    </source>
</evidence>
<feature type="domain" description="AbiEi antitoxin N-terminal" evidence="1">
    <location>
        <begin position="4"/>
        <end position="37"/>
    </location>
</feature>
<reference evidence="2" key="1">
    <citation type="submission" date="2020-10" db="EMBL/GenBank/DDBJ databases">
        <authorList>
            <person name="Gilroy R."/>
        </authorList>
    </citation>
    <scope>NUCLEOTIDE SEQUENCE</scope>
    <source>
        <strain evidence="2">ChiGjej1B1-24693</strain>
    </source>
</reference>